<dbReference type="Pfam" id="PF00089">
    <property type="entry name" value="Trypsin"/>
    <property type="match status" value="1"/>
</dbReference>
<comment type="caution">
    <text evidence="3">The sequence shown here is derived from an EMBL/GenBank/DDBJ whole genome shotgun (WGS) entry which is preliminary data.</text>
</comment>
<dbReference type="InterPro" id="IPR009003">
    <property type="entry name" value="Peptidase_S1_PA"/>
</dbReference>
<dbReference type="PROSITE" id="PS50240">
    <property type="entry name" value="TRYPSIN_DOM"/>
    <property type="match status" value="1"/>
</dbReference>
<keyword evidence="4" id="KW-1185">Reference proteome</keyword>
<proteinExistence type="predicted"/>
<dbReference type="SUPFAM" id="SSF50494">
    <property type="entry name" value="Trypsin-like serine proteases"/>
    <property type="match status" value="1"/>
</dbReference>
<accession>A0ABQ9FNA8</accession>
<evidence type="ECO:0000313" key="3">
    <source>
        <dbReference type="EMBL" id="KAJ8318768.1"/>
    </source>
</evidence>
<dbReference type="Gene3D" id="2.40.10.10">
    <property type="entry name" value="Trypsin-like serine proteases"/>
    <property type="match status" value="1"/>
</dbReference>
<dbReference type="InterPro" id="IPR001314">
    <property type="entry name" value="Peptidase_S1A"/>
</dbReference>
<dbReference type="SMART" id="SM00020">
    <property type="entry name" value="Tryp_SPc"/>
    <property type="match status" value="1"/>
</dbReference>
<organism evidence="3 4">
    <name type="scientific">Tegillarca granosa</name>
    <name type="common">Malaysian cockle</name>
    <name type="synonym">Anadara granosa</name>
    <dbReference type="NCBI Taxonomy" id="220873"/>
    <lineage>
        <taxon>Eukaryota</taxon>
        <taxon>Metazoa</taxon>
        <taxon>Spiralia</taxon>
        <taxon>Lophotrochozoa</taxon>
        <taxon>Mollusca</taxon>
        <taxon>Bivalvia</taxon>
        <taxon>Autobranchia</taxon>
        <taxon>Pteriomorphia</taxon>
        <taxon>Arcoida</taxon>
        <taxon>Arcoidea</taxon>
        <taxon>Arcidae</taxon>
        <taxon>Tegillarca</taxon>
    </lineage>
</organism>
<dbReference type="EMBL" id="JARBDR010000214">
    <property type="protein sequence ID" value="KAJ8318768.1"/>
    <property type="molecule type" value="Genomic_DNA"/>
</dbReference>
<dbReference type="PANTHER" id="PTHR24252">
    <property type="entry name" value="ACROSIN-RELATED"/>
    <property type="match status" value="1"/>
</dbReference>
<name>A0ABQ9FNA8_TEGGR</name>
<reference evidence="3 4" key="1">
    <citation type="submission" date="2022-12" db="EMBL/GenBank/DDBJ databases">
        <title>Chromosome-level genome of Tegillarca granosa.</title>
        <authorList>
            <person name="Kim J."/>
        </authorList>
    </citation>
    <scope>NUCLEOTIDE SEQUENCE [LARGE SCALE GENOMIC DNA]</scope>
    <source>
        <strain evidence="3">Teg-2019</strain>
        <tissue evidence="3">Adductor muscle</tissue>
    </source>
</reference>
<gene>
    <name evidence="3" type="ORF">KUTeg_003859</name>
</gene>
<evidence type="ECO:0000313" key="4">
    <source>
        <dbReference type="Proteomes" id="UP001217089"/>
    </source>
</evidence>
<dbReference type="PRINTS" id="PR00722">
    <property type="entry name" value="CHYMOTRYPSIN"/>
</dbReference>
<dbReference type="CDD" id="cd00190">
    <property type="entry name" value="Tryp_SPc"/>
    <property type="match status" value="1"/>
</dbReference>
<dbReference type="PANTHER" id="PTHR24252:SF7">
    <property type="entry name" value="HYALIN"/>
    <property type="match status" value="1"/>
</dbReference>
<sequence>MHPQNHHQFQHLQTIVRPNHQHVQQHAVANAVRPSPVKPFLNWIINHFNTQHPLPQKQAEATTAFPVEQTTTSSPFNSKLFSRWKQSWWAKHVATCGKQTIRPYNTRYRIIGGREARKGSWPWMVSLFFELFNQQTCAGNLIDRQWIVTSAHCFSGIFNNTDFFRVRLGIHNNSGFSEEKSEQEFRISQVIRHPGYNDINPVYRFDNDIALVKLDRQVTYTDFVSPVCLTLDRLFDGEECIISGWGRIKRPSPTATENKIDPSAWPGVLQQTTVPIIDWNKCSRLEAYMDKLTQNMMCAGYRDGQKDTCQGDSGGPLQCQKNNQWFLAGITSWGGKSYNTCAEPLQPGVYTNVANYDTWILMEMFKSASNYS</sequence>
<dbReference type="PROSITE" id="PS00135">
    <property type="entry name" value="TRYPSIN_SER"/>
    <property type="match status" value="1"/>
</dbReference>
<dbReference type="InterPro" id="IPR033116">
    <property type="entry name" value="TRYPSIN_SER"/>
</dbReference>
<evidence type="ECO:0000259" key="2">
    <source>
        <dbReference type="PROSITE" id="PS50240"/>
    </source>
</evidence>
<evidence type="ECO:0000256" key="1">
    <source>
        <dbReference type="ARBA" id="ARBA00023157"/>
    </source>
</evidence>
<keyword evidence="1" id="KW-1015">Disulfide bond</keyword>
<protein>
    <recommendedName>
        <fullName evidence="2">Peptidase S1 domain-containing protein</fullName>
    </recommendedName>
</protein>
<feature type="domain" description="Peptidase S1" evidence="2">
    <location>
        <begin position="110"/>
        <end position="365"/>
    </location>
</feature>
<dbReference type="Proteomes" id="UP001217089">
    <property type="component" value="Unassembled WGS sequence"/>
</dbReference>
<dbReference type="InterPro" id="IPR043504">
    <property type="entry name" value="Peptidase_S1_PA_chymotrypsin"/>
</dbReference>
<dbReference type="InterPro" id="IPR001254">
    <property type="entry name" value="Trypsin_dom"/>
</dbReference>